<accession>A0A8V5GNR7</accession>
<dbReference type="AlphaFoldDB" id="A0A8V5GNR7"/>
<reference evidence="1" key="3">
    <citation type="submission" date="2025-09" db="UniProtKB">
        <authorList>
            <consortium name="Ensembl"/>
        </authorList>
    </citation>
    <scope>IDENTIFICATION</scope>
</reference>
<organism evidence="1 2">
    <name type="scientific">Melopsittacus undulatus</name>
    <name type="common">Budgerigar</name>
    <name type="synonym">Psittacus undulatus</name>
    <dbReference type="NCBI Taxonomy" id="13146"/>
    <lineage>
        <taxon>Eukaryota</taxon>
        <taxon>Metazoa</taxon>
        <taxon>Chordata</taxon>
        <taxon>Craniata</taxon>
        <taxon>Vertebrata</taxon>
        <taxon>Euteleostomi</taxon>
        <taxon>Archelosauria</taxon>
        <taxon>Archosauria</taxon>
        <taxon>Dinosauria</taxon>
        <taxon>Saurischia</taxon>
        <taxon>Theropoda</taxon>
        <taxon>Coelurosauria</taxon>
        <taxon>Aves</taxon>
        <taxon>Neognathae</taxon>
        <taxon>Neoaves</taxon>
        <taxon>Telluraves</taxon>
        <taxon>Australaves</taxon>
        <taxon>Psittaciformes</taxon>
        <taxon>Psittaculidae</taxon>
        <taxon>Melopsittacus</taxon>
    </lineage>
</organism>
<dbReference type="Proteomes" id="UP000694405">
    <property type="component" value="Chromosome Z"/>
</dbReference>
<protein>
    <submittedName>
        <fullName evidence="1">Uncharacterized protein</fullName>
    </submittedName>
</protein>
<name>A0A8V5GNR7_MELUD</name>
<sequence>MNTYVINISNLTHFSLNSELFVNYCYQWIEFMKKSRISSKPKHFQTALITWIGEDVSGLQRTKTGTDKTLLDENYIKSELKKAGGANYDAQNE</sequence>
<reference evidence="1" key="2">
    <citation type="submission" date="2025-08" db="UniProtKB">
        <authorList>
            <consortium name="Ensembl"/>
        </authorList>
    </citation>
    <scope>IDENTIFICATION</scope>
</reference>
<dbReference type="SUPFAM" id="SSF55753">
    <property type="entry name" value="Actin depolymerizing proteins"/>
    <property type="match status" value="1"/>
</dbReference>
<reference evidence="1" key="1">
    <citation type="submission" date="2020-03" db="EMBL/GenBank/DDBJ databases">
        <title>Melopsittacus undulatus (budgerigar) genome, bMelUnd1, maternal haplotype with Z.</title>
        <authorList>
            <person name="Gedman G."/>
            <person name="Mountcastle J."/>
            <person name="Haase B."/>
            <person name="Formenti G."/>
            <person name="Wright T."/>
            <person name="Apodaca J."/>
            <person name="Pelan S."/>
            <person name="Chow W."/>
            <person name="Rhie A."/>
            <person name="Howe K."/>
            <person name="Fedrigo O."/>
            <person name="Jarvis E.D."/>
        </authorList>
    </citation>
    <scope>NUCLEOTIDE SEQUENCE [LARGE SCALE GENOMIC DNA]</scope>
</reference>
<proteinExistence type="predicted"/>
<keyword evidence="2" id="KW-1185">Reference proteome</keyword>
<dbReference type="Ensembl" id="ENSMUNT00000033544.1">
    <property type="protein sequence ID" value="ENSMUNP00000031959.1"/>
    <property type="gene ID" value="ENSMUNG00000018432.1"/>
</dbReference>
<evidence type="ECO:0000313" key="2">
    <source>
        <dbReference type="Proteomes" id="UP000694405"/>
    </source>
</evidence>
<evidence type="ECO:0000313" key="1">
    <source>
        <dbReference type="Ensembl" id="ENSMUNP00000031959.1"/>
    </source>
</evidence>